<accession>E6LCM3</accession>
<evidence type="ECO:0000256" key="5">
    <source>
        <dbReference type="ARBA" id="ARBA00022723"/>
    </source>
</evidence>
<comment type="similarity">
    <text evidence="2">Belongs to the diacylglycerol/lipid kinase family.</text>
</comment>
<keyword evidence="3" id="KW-0444">Lipid biosynthesis</keyword>
<dbReference type="HOGENOM" id="CLU_045532_1_0_9"/>
<dbReference type="InterPro" id="IPR001206">
    <property type="entry name" value="Diacylglycerol_kinase_cat_dom"/>
</dbReference>
<dbReference type="PANTHER" id="PTHR12358:SF106">
    <property type="entry name" value="LIPID KINASE YEGS"/>
    <property type="match status" value="1"/>
</dbReference>
<dbReference type="Gene3D" id="2.60.200.40">
    <property type="match status" value="1"/>
</dbReference>
<evidence type="ECO:0000256" key="2">
    <source>
        <dbReference type="ARBA" id="ARBA00005983"/>
    </source>
</evidence>
<dbReference type="InterPro" id="IPR016064">
    <property type="entry name" value="NAD/diacylglycerol_kinase_sf"/>
</dbReference>
<dbReference type="Pfam" id="PF19279">
    <property type="entry name" value="YegS_C"/>
    <property type="match status" value="1"/>
</dbReference>
<dbReference type="Proteomes" id="UP000010296">
    <property type="component" value="Unassembled WGS sequence"/>
</dbReference>
<dbReference type="InterPro" id="IPR017438">
    <property type="entry name" value="ATP-NAD_kinase_N"/>
</dbReference>
<keyword evidence="12" id="KW-1208">Phospholipid metabolism</keyword>
<evidence type="ECO:0000313" key="14">
    <source>
        <dbReference type="EMBL" id="EFU75065.1"/>
    </source>
</evidence>
<protein>
    <submittedName>
        <fullName evidence="14">Lipid kinase, YegS/Rv2252/BmrU family</fullName>
        <ecNumber evidence="14">2.7.1.-</ecNumber>
    </submittedName>
</protein>
<keyword evidence="15" id="KW-1185">Reference proteome</keyword>
<evidence type="ECO:0000256" key="6">
    <source>
        <dbReference type="ARBA" id="ARBA00022741"/>
    </source>
</evidence>
<dbReference type="SUPFAM" id="SSF111331">
    <property type="entry name" value="NAD kinase/diacylglycerol kinase-like"/>
    <property type="match status" value="1"/>
</dbReference>
<dbReference type="PROSITE" id="PS50146">
    <property type="entry name" value="DAGK"/>
    <property type="match status" value="1"/>
</dbReference>
<evidence type="ECO:0000256" key="4">
    <source>
        <dbReference type="ARBA" id="ARBA00022679"/>
    </source>
</evidence>
<dbReference type="PANTHER" id="PTHR12358">
    <property type="entry name" value="SPHINGOSINE KINASE"/>
    <property type="match status" value="1"/>
</dbReference>
<dbReference type="InterPro" id="IPR050187">
    <property type="entry name" value="Lipid_Phosphate_FormReg"/>
</dbReference>
<name>E6LCM3_ENTI1</name>
<dbReference type="GO" id="GO:0008654">
    <property type="term" value="P:phospholipid biosynthetic process"/>
    <property type="evidence" value="ECO:0007669"/>
    <property type="project" value="UniProtKB-KW"/>
</dbReference>
<dbReference type="SMART" id="SM00046">
    <property type="entry name" value="DAGKc"/>
    <property type="match status" value="1"/>
</dbReference>
<evidence type="ECO:0000313" key="15">
    <source>
        <dbReference type="Proteomes" id="UP000010296"/>
    </source>
</evidence>
<evidence type="ECO:0000256" key="3">
    <source>
        <dbReference type="ARBA" id="ARBA00022516"/>
    </source>
</evidence>
<evidence type="ECO:0000256" key="7">
    <source>
        <dbReference type="ARBA" id="ARBA00022777"/>
    </source>
</evidence>
<feature type="domain" description="DAGKc" evidence="13">
    <location>
        <begin position="6"/>
        <end position="138"/>
    </location>
</feature>
<reference evidence="14 15" key="1">
    <citation type="submission" date="2010-12" db="EMBL/GenBank/DDBJ databases">
        <authorList>
            <person name="Muzny D."/>
            <person name="Qin X."/>
            <person name="Deng J."/>
            <person name="Jiang H."/>
            <person name="Liu Y."/>
            <person name="Qu J."/>
            <person name="Song X.-Z."/>
            <person name="Zhang L."/>
            <person name="Thornton R."/>
            <person name="Coyle M."/>
            <person name="Francisco L."/>
            <person name="Jackson L."/>
            <person name="Javaid M."/>
            <person name="Korchina V."/>
            <person name="Kovar C."/>
            <person name="Mata R."/>
            <person name="Mathew T."/>
            <person name="Ngo R."/>
            <person name="Nguyen L."/>
            <person name="Nguyen N."/>
            <person name="Okwuonu G."/>
            <person name="Ongeri F."/>
            <person name="Pham C."/>
            <person name="Simmons D."/>
            <person name="Wilczek-Boney K."/>
            <person name="Hale W."/>
            <person name="Jakkamsetti A."/>
            <person name="Pham P."/>
            <person name="Ruth R."/>
            <person name="San Lucas F."/>
            <person name="Warren J."/>
            <person name="Zhang J."/>
            <person name="Zhao Z."/>
            <person name="Zhou C."/>
            <person name="Zhu D."/>
            <person name="Lee S."/>
            <person name="Bess C."/>
            <person name="Blankenburg K."/>
            <person name="Forbes L."/>
            <person name="Fu Q."/>
            <person name="Gubbala S."/>
            <person name="Hirani K."/>
            <person name="Jayaseelan J.C."/>
            <person name="Lara F."/>
            <person name="Munidasa M."/>
            <person name="Palculict T."/>
            <person name="Patil S."/>
            <person name="Pu L.-L."/>
            <person name="Saada N."/>
            <person name="Tang L."/>
            <person name="Weissenberger G."/>
            <person name="Zhu Y."/>
            <person name="Hemphill L."/>
            <person name="Shang Y."/>
            <person name="Youmans B."/>
            <person name="Ayvaz T."/>
            <person name="Ross M."/>
            <person name="Santibanez J."/>
            <person name="Aqrawi P."/>
            <person name="Gross S."/>
            <person name="Joshi V."/>
            <person name="Fowler G."/>
            <person name="Nazareth L."/>
            <person name="Reid J."/>
            <person name="Worley K."/>
            <person name="Petrosino J."/>
            <person name="Highlander S."/>
            <person name="Gibbs R."/>
        </authorList>
    </citation>
    <scope>NUCLEOTIDE SEQUENCE [LARGE SCALE GENOMIC DNA]</scope>
    <source>
        <strain evidence="15">DSM 15952 / CCUG 50447 / LMG 22039 / TP 1.5</strain>
    </source>
</reference>
<dbReference type="GO" id="GO:0005524">
    <property type="term" value="F:ATP binding"/>
    <property type="evidence" value="ECO:0007669"/>
    <property type="project" value="UniProtKB-KW"/>
</dbReference>
<gene>
    <name evidence="14" type="ORF">HMPREF9088_0113</name>
</gene>
<dbReference type="EMBL" id="AEPV01000003">
    <property type="protein sequence ID" value="EFU75065.1"/>
    <property type="molecule type" value="Genomic_DNA"/>
</dbReference>
<evidence type="ECO:0000256" key="10">
    <source>
        <dbReference type="ARBA" id="ARBA00023098"/>
    </source>
</evidence>
<keyword evidence="6" id="KW-0547">Nucleotide-binding</keyword>
<evidence type="ECO:0000256" key="11">
    <source>
        <dbReference type="ARBA" id="ARBA00023209"/>
    </source>
</evidence>
<dbReference type="Pfam" id="PF00781">
    <property type="entry name" value="DAGK_cat"/>
    <property type="match status" value="1"/>
</dbReference>
<dbReference type="eggNOG" id="COG1597">
    <property type="taxonomic scope" value="Bacteria"/>
</dbReference>
<keyword evidence="8" id="KW-0067">ATP-binding</keyword>
<evidence type="ECO:0000256" key="1">
    <source>
        <dbReference type="ARBA" id="ARBA00001946"/>
    </source>
</evidence>
<comment type="cofactor">
    <cofactor evidence="1">
        <name>Mg(2+)</name>
        <dbReference type="ChEBI" id="CHEBI:18420"/>
    </cofactor>
</comment>
<evidence type="ECO:0000256" key="8">
    <source>
        <dbReference type="ARBA" id="ARBA00022840"/>
    </source>
</evidence>
<keyword evidence="5" id="KW-0479">Metal-binding</keyword>
<keyword evidence="4 14" id="KW-0808">Transferase</keyword>
<comment type="caution">
    <text evidence="14">The sequence shown here is derived from an EMBL/GenBank/DDBJ whole genome shotgun (WGS) entry which is preliminary data.</text>
</comment>
<dbReference type="GO" id="GO:0004143">
    <property type="term" value="F:ATP-dependent diacylglycerol kinase activity"/>
    <property type="evidence" value="ECO:0007669"/>
    <property type="project" value="TreeGrafter"/>
</dbReference>
<evidence type="ECO:0000259" key="13">
    <source>
        <dbReference type="PROSITE" id="PS50146"/>
    </source>
</evidence>
<keyword evidence="10" id="KW-0443">Lipid metabolism</keyword>
<dbReference type="AlphaFoldDB" id="E6LCM3"/>
<evidence type="ECO:0000256" key="12">
    <source>
        <dbReference type="ARBA" id="ARBA00023264"/>
    </source>
</evidence>
<dbReference type="NCBIfam" id="TIGR00147">
    <property type="entry name" value="YegS/Rv2252/BmrU family lipid kinase"/>
    <property type="match status" value="1"/>
</dbReference>
<dbReference type="GO" id="GO:0046872">
    <property type="term" value="F:metal ion binding"/>
    <property type="evidence" value="ECO:0007669"/>
    <property type="project" value="UniProtKB-KW"/>
</dbReference>
<sequence>MREEKLMKKKAMVIINPSSGGEQAGEYRKQIEAKLKTMFEEVEVKETEKEGDAKEFASLAADQAYDAVFAMGGDGTVNEVINGLAEKEHRPLFGFVPLGTVNDLGRALNFSMDAKEAIEQLSLDRLKKLDIGKVNDAYFMNVIAVGTIPEAINDVDSEDKTKMGKLAYFVSGVKYLLQSDRYEFDLVLDDEAEQVKSSLLLIGLTNSIGGFETLLPKADVDDGNLHLMYLNDQSFLDMVKSVPELIKGVEISSENVTYKTFKKGEIALLSDGELETNIDGDPGENLPIKVEVLENHLTVFYGEEK</sequence>
<keyword evidence="11" id="KW-0594">Phospholipid biosynthesis</keyword>
<dbReference type="InterPro" id="IPR045540">
    <property type="entry name" value="YegS/DAGK_C"/>
</dbReference>
<keyword evidence="9" id="KW-0460">Magnesium</keyword>
<dbReference type="GO" id="GO:0005886">
    <property type="term" value="C:plasma membrane"/>
    <property type="evidence" value="ECO:0007669"/>
    <property type="project" value="TreeGrafter"/>
</dbReference>
<proteinExistence type="inferred from homology"/>
<evidence type="ECO:0000256" key="9">
    <source>
        <dbReference type="ARBA" id="ARBA00022842"/>
    </source>
</evidence>
<organism evidence="14 15">
    <name type="scientific">Enterococcus italicus (strain DSM 15952 / CCUG 50447 / LMG 22039 / TP 1.5)</name>
    <dbReference type="NCBI Taxonomy" id="888064"/>
    <lineage>
        <taxon>Bacteria</taxon>
        <taxon>Bacillati</taxon>
        <taxon>Bacillota</taxon>
        <taxon>Bacilli</taxon>
        <taxon>Lactobacillales</taxon>
        <taxon>Enterococcaceae</taxon>
        <taxon>Enterococcus</taxon>
    </lineage>
</organism>
<dbReference type="InterPro" id="IPR005218">
    <property type="entry name" value="Diacylglycerol/lipid_kinase"/>
</dbReference>
<dbReference type="EC" id="2.7.1.-" evidence="14"/>
<dbReference type="Gene3D" id="3.40.50.10330">
    <property type="entry name" value="Probable inorganic polyphosphate/atp-NAD kinase, domain 1"/>
    <property type="match status" value="1"/>
</dbReference>
<keyword evidence="7 14" id="KW-0418">Kinase</keyword>
<dbReference type="STRING" id="888064.HMPREF9088_0113"/>